<dbReference type="OrthoDB" id="9780929at2"/>
<dbReference type="InterPro" id="IPR014942">
    <property type="entry name" value="AbiEii"/>
</dbReference>
<sequence>MEISSYLSDIEGFESLGLPKAKVMAYQQYSILWEKLTALHQFSTQTKEPNLDRLARHWYDVNCLINTSLPILLRHPTGPAGA</sequence>
<keyword evidence="2" id="KW-1185">Reference proteome</keyword>
<evidence type="ECO:0000313" key="1">
    <source>
        <dbReference type="EMBL" id="QNT08001.1"/>
    </source>
</evidence>
<protein>
    <submittedName>
        <fullName evidence="1">Nucleotidyl transferase AbiEii/AbiGii toxin family protein</fullName>
    </submittedName>
</protein>
<dbReference type="KEGG" id="mard:IBG28_03140"/>
<evidence type="ECO:0000313" key="2">
    <source>
        <dbReference type="Proteomes" id="UP000516370"/>
    </source>
</evidence>
<accession>A0A7H1JBY5</accession>
<dbReference type="Pfam" id="PF08843">
    <property type="entry name" value="AbiEii"/>
    <property type="match status" value="1"/>
</dbReference>
<organism evidence="1 2">
    <name type="scientific">Marinomonas arctica</name>
    <dbReference type="NCBI Taxonomy" id="383750"/>
    <lineage>
        <taxon>Bacteria</taxon>
        <taxon>Pseudomonadati</taxon>
        <taxon>Pseudomonadota</taxon>
        <taxon>Gammaproteobacteria</taxon>
        <taxon>Oceanospirillales</taxon>
        <taxon>Oceanospirillaceae</taxon>
        <taxon>Marinomonas</taxon>
    </lineage>
</organism>
<gene>
    <name evidence="1" type="ORF">IBG28_03140</name>
</gene>
<dbReference type="EMBL" id="CP061081">
    <property type="protein sequence ID" value="QNT08001.1"/>
    <property type="molecule type" value="Genomic_DNA"/>
</dbReference>
<reference evidence="1 2" key="1">
    <citation type="submission" date="2020-09" db="EMBL/GenBank/DDBJ databases">
        <title>Complete genome sequence of an Arctic sea ice bacterium Marinomonas arctica BSI20414.</title>
        <authorList>
            <person name="Liao L."/>
            <person name="Chen B."/>
        </authorList>
    </citation>
    <scope>NUCLEOTIDE SEQUENCE [LARGE SCALE GENOMIC DNA]</scope>
    <source>
        <strain evidence="1 2">BSI20414</strain>
    </source>
</reference>
<dbReference type="AlphaFoldDB" id="A0A7H1JBY5"/>
<name>A0A7H1JBY5_9GAMM</name>
<proteinExistence type="predicted"/>
<dbReference type="Proteomes" id="UP000516370">
    <property type="component" value="Chromosome"/>
</dbReference>
<dbReference type="GO" id="GO:0016740">
    <property type="term" value="F:transferase activity"/>
    <property type="evidence" value="ECO:0007669"/>
    <property type="project" value="UniProtKB-KW"/>
</dbReference>
<keyword evidence="1" id="KW-0808">Transferase</keyword>
<dbReference type="RefSeq" id="WP_111607120.1">
    <property type="nucleotide sequence ID" value="NZ_QHJF01000013.1"/>
</dbReference>